<dbReference type="EMBL" id="CP042430">
    <property type="protein sequence ID" value="QEC49701.1"/>
    <property type="molecule type" value="Genomic_DNA"/>
</dbReference>
<dbReference type="SMART" id="SM00044">
    <property type="entry name" value="CYCc"/>
    <property type="match status" value="1"/>
</dbReference>
<gene>
    <name evidence="2" type="ORF">FSW04_20380</name>
</gene>
<dbReference type="SUPFAM" id="SSF55073">
    <property type="entry name" value="Nucleotide cyclase"/>
    <property type="match status" value="1"/>
</dbReference>
<dbReference type="GO" id="GO:0009190">
    <property type="term" value="P:cyclic nucleotide biosynthetic process"/>
    <property type="evidence" value="ECO:0007669"/>
    <property type="project" value="InterPro"/>
</dbReference>
<dbReference type="PANTHER" id="PTHR43433">
    <property type="entry name" value="HYDROLASE, ALPHA/BETA FOLD FAMILY PROTEIN"/>
    <property type="match status" value="1"/>
</dbReference>
<dbReference type="GO" id="GO:0004016">
    <property type="term" value="F:adenylate cyclase activity"/>
    <property type="evidence" value="ECO:0007669"/>
    <property type="project" value="UniProtKB-ARBA"/>
</dbReference>
<organism evidence="2 3">
    <name type="scientific">Baekduia soli</name>
    <dbReference type="NCBI Taxonomy" id="496014"/>
    <lineage>
        <taxon>Bacteria</taxon>
        <taxon>Bacillati</taxon>
        <taxon>Actinomycetota</taxon>
        <taxon>Thermoleophilia</taxon>
        <taxon>Solirubrobacterales</taxon>
        <taxon>Baekduiaceae</taxon>
        <taxon>Baekduia</taxon>
    </lineage>
</organism>
<dbReference type="KEGG" id="bsol:FSW04_20380"/>
<accession>A0A5B8UAR4</accession>
<reference evidence="2 3" key="1">
    <citation type="journal article" date="2018" name="J. Microbiol.">
        <title>Baekduia soli gen. nov., sp. nov., a novel bacterium isolated from the soil of Baekdu Mountain and proposal of a novel family name, Baekduiaceae fam. nov.</title>
        <authorList>
            <person name="An D.S."/>
            <person name="Siddiqi M.Z."/>
            <person name="Kim K.H."/>
            <person name="Yu H.S."/>
            <person name="Im W.T."/>
        </authorList>
    </citation>
    <scope>NUCLEOTIDE SEQUENCE [LARGE SCALE GENOMIC DNA]</scope>
    <source>
        <strain evidence="2 3">BR7-21</strain>
    </source>
</reference>
<dbReference type="RefSeq" id="WP_146922066.1">
    <property type="nucleotide sequence ID" value="NZ_CP042430.1"/>
</dbReference>
<dbReference type="PRINTS" id="PR00111">
    <property type="entry name" value="ABHYDROLASE"/>
</dbReference>
<proteinExistence type="predicted"/>
<dbReference type="AlphaFoldDB" id="A0A5B8UAR4"/>
<keyword evidence="3" id="KW-1185">Reference proteome</keyword>
<protein>
    <submittedName>
        <fullName evidence="2">Adenylate/guanylate cyclase domain-containing protein</fullName>
    </submittedName>
</protein>
<evidence type="ECO:0000313" key="3">
    <source>
        <dbReference type="Proteomes" id="UP000321805"/>
    </source>
</evidence>
<dbReference type="CDD" id="cd07302">
    <property type="entry name" value="CHD"/>
    <property type="match status" value="1"/>
</dbReference>
<dbReference type="InterPro" id="IPR029787">
    <property type="entry name" value="Nucleotide_cyclase"/>
</dbReference>
<dbReference type="Pfam" id="PF00561">
    <property type="entry name" value="Abhydrolase_1"/>
    <property type="match status" value="1"/>
</dbReference>
<dbReference type="SUPFAM" id="SSF53474">
    <property type="entry name" value="alpha/beta-Hydrolases"/>
    <property type="match status" value="1"/>
</dbReference>
<dbReference type="InterPro" id="IPR050471">
    <property type="entry name" value="AB_hydrolase"/>
</dbReference>
<sequence length="444" mass="47765">MEEGHVRWARNGEHSIAYRVLGDGPVDLVFLGGVPSHIEGFIEEPGLRRWWERLGSIARVILVDRRGVGLSDRPHEPCGLDDEVADLLAVLRETGSERVVLQSYASGGPLAVAFAAAWPERTSALILYASMVAPHRDDELPWAATPQQREERLRRGAEHWGTGANLEVMAPSVAGDVRMREWLGRLERLSATPAGMLRVAANLAGVDVRPLLGGLDVPTLVLHRTGDRFIDVGHSRVYAARIPGARLVELPGADSLPMVGDTEALLGEIDEFLTGSRHTTSGLQRRLLTILFTDIADATGHAARLGDGRWRDLLAAHDEAIRREVERYGGREVKTVGDAFIAAFEGPPSDALRCARTVVSAVRGLGIRVRAGLHTGECELIGGDVGGMAVHIAARVAEMAGPDEILTSGTVYGTVVGSGLDFEMRGAHALRGVPGAWPIFALRP</sequence>
<dbReference type="PANTHER" id="PTHR43433:SF8">
    <property type="entry name" value="BIFUNCTIONAL LIPASE_ADENYLATE CYCLASE LIPJ"/>
    <property type="match status" value="1"/>
</dbReference>
<dbReference type="Gene3D" id="3.40.50.1820">
    <property type="entry name" value="alpha/beta hydrolase"/>
    <property type="match status" value="1"/>
</dbReference>
<dbReference type="Gene3D" id="3.30.70.1230">
    <property type="entry name" value="Nucleotide cyclase"/>
    <property type="match status" value="1"/>
</dbReference>
<dbReference type="PROSITE" id="PS50125">
    <property type="entry name" value="GUANYLATE_CYCLASE_2"/>
    <property type="match status" value="1"/>
</dbReference>
<dbReference type="OrthoDB" id="27092at2"/>
<dbReference type="InterPro" id="IPR029058">
    <property type="entry name" value="AB_hydrolase_fold"/>
</dbReference>
<dbReference type="Pfam" id="PF00211">
    <property type="entry name" value="Guanylate_cyc"/>
    <property type="match status" value="1"/>
</dbReference>
<dbReference type="InterPro" id="IPR001054">
    <property type="entry name" value="A/G_cyclase"/>
</dbReference>
<dbReference type="GO" id="GO:0035556">
    <property type="term" value="P:intracellular signal transduction"/>
    <property type="evidence" value="ECO:0007669"/>
    <property type="project" value="InterPro"/>
</dbReference>
<evidence type="ECO:0000259" key="1">
    <source>
        <dbReference type="PROSITE" id="PS50125"/>
    </source>
</evidence>
<feature type="domain" description="Guanylate cyclase" evidence="1">
    <location>
        <begin position="289"/>
        <end position="397"/>
    </location>
</feature>
<dbReference type="InterPro" id="IPR000073">
    <property type="entry name" value="AB_hydrolase_1"/>
</dbReference>
<dbReference type="Proteomes" id="UP000321805">
    <property type="component" value="Chromosome"/>
</dbReference>
<evidence type="ECO:0000313" key="2">
    <source>
        <dbReference type="EMBL" id="QEC49701.1"/>
    </source>
</evidence>
<name>A0A5B8UAR4_9ACTN</name>